<dbReference type="InterPro" id="IPR033316">
    <property type="entry name" value="RBBP8-like"/>
</dbReference>
<feature type="region of interest" description="Disordered" evidence="5">
    <location>
        <begin position="247"/>
        <end position="266"/>
    </location>
</feature>
<feature type="region of interest" description="Disordered" evidence="5">
    <location>
        <begin position="916"/>
        <end position="946"/>
    </location>
</feature>
<comment type="subcellular location">
    <subcellularLocation>
        <location evidence="1">Nucleus</location>
    </subcellularLocation>
</comment>
<gene>
    <name evidence="7" type="ORF">DPMN_068804</name>
</gene>
<feature type="compositionally biased region" description="Basic residues" evidence="5">
    <location>
        <begin position="191"/>
        <end position="202"/>
    </location>
</feature>
<feature type="compositionally biased region" description="Basic and acidic residues" evidence="5">
    <location>
        <begin position="203"/>
        <end position="213"/>
    </location>
</feature>
<feature type="region of interest" description="Disordered" evidence="5">
    <location>
        <begin position="480"/>
        <end position="522"/>
    </location>
</feature>
<keyword evidence="4" id="KW-0175">Coiled coil</keyword>
<feature type="region of interest" description="Disordered" evidence="5">
    <location>
        <begin position="419"/>
        <end position="453"/>
    </location>
</feature>
<dbReference type="GO" id="GO:0005634">
    <property type="term" value="C:nucleus"/>
    <property type="evidence" value="ECO:0007669"/>
    <property type="project" value="UniProtKB-SubCell"/>
</dbReference>
<evidence type="ECO:0000313" key="8">
    <source>
        <dbReference type="Proteomes" id="UP000828390"/>
    </source>
</evidence>
<feature type="compositionally biased region" description="Basic and acidic residues" evidence="5">
    <location>
        <begin position="247"/>
        <end position="259"/>
    </location>
</feature>
<feature type="region of interest" description="Disordered" evidence="5">
    <location>
        <begin position="378"/>
        <end position="401"/>
    </location>
</feature>
<proteinExistence type="predicted"/>
<organism evidence="7 8">
    <name type="scientific">Dreissena polymorpha</name>
    <name type="common">Zebra mussel</name>
    <name type="synonym">Mytilus polymorpha</name>
    <dbReference type="NCBI Taxonomy" id="45954"/>
    <lineage>
        <taxon>Eukaryota</taxon>
        <taxon>Metazoa</taxon>
        <taxon>Spiralia</taxon>
        <taxon>Lophotrochozoa</taxon>
        <taxon>Mollusca</taxon>
        <taxon>Bivalvia</taxon>
        <taxon>Autobranchia</taxon>
        <taxon>Heteroconchia</taxon>
        <taxon>Euheterodonta</taxon>
        <taxon>Imparidentia</taxon>
        <taxon>Neoheterodontei</taxon>
        <taxon>Myida</taxon>
        <taxon>Dreissenoidea</taxon>
        <taxon>Dreissenidae</taxon>
        <taxon>Dreissena</taxon>
    </lineage>
</organism>
<feature type="region of interest" description="Disordered" evidence="5">
    <location>
        <begin position="1186"/>
        <end position="1211"/>
    </location>
</feature>
<dbReference type="Proteomes" id="UP000828390">
    <property type="component" value="Unassembled WGS sequence"/>
</dbReference>
<feature type="region of interest" description="Disordered" evidence="5">
    <location>
        <begin position="785"/>
        <end position="836"/>
    </location>
</feature>
<feature type="non-terminal residue" evidence="7">
    <location>
        <position position="1"/>
    </location>
</feature>
<evidence type="ECO:0000256" key="2">
    <source>
        <dbReference type="ARBA" id="ARBA00022763"/>
    </source>
</evidence>
<feature type="domain" description="DNA endonuclease activator Ctp1 C-terminal" evidence="6">
    <location>
        <begin position="1129"/>
        <end position="1164"/>
    </location>
</feature>
<name>A0A9D3YZV8_DREPO</name>
<evidence type="ECO:0000256" key="5">
    <source>
        <dbReference type="SAM" id="MobiDB-lite"/>
    </source>
</evidence>
<sequence>TQNVSSQRTVAIKRLEEKVDSLQKQNDELLLENKKLHTLVASGNTRGGNCCDAIRQSLESVINTYQKLVSERDARIKQLEHDLLKIQVERLPGTVAEKSMWETGVTLTQDDLPDSTCRTTPESTKNTSLAAPRNCSATNTDSRSVNSVITDSGKLETESSIDVSPNGRVEKENTSLQLYTEEVSPTEERKLKLHKRDKKRKRFSEETSPDVKRTKSSTMLDTETPILGKQEDVRDTTMADMRVTHTADKDKHEVRKKQETCSTKNNSIRVSDKKDSRIAVIGSKVLASDTLGANTETGFSEVDGTFRKDGKGKSKIKKSIVDDTVLCIPETMAIEYDTDYNDDLEQGFKPDLSKIAEVTEHSVQASFASDRAKESRTKLARSMHSKDDVDYEDEEEEYVDNNDESLNVSAALKLIEGKDDSGKGNGTEISVNNSVNGKVTRRKDKDKHGESESCMEFSLRSELASPECEEPIKDKSDLLETEHNSKCSSKTYPSETMNESKAVPSQTFGKKKRNPQTPKIVGNSCKNMHEVEALFETPPKGDKRLTNEAGDVSMTRYSNRISNKCLISLNETEEVILRRSPRKHKSSLVRDKDLSKAGSKAISFEDAKVDIGQDMLGDIDDHDVTLAPEGHDKTVAINDENTNTCFDNQSVDFYNIVPVQNGVLNSSKTFQVKARRPKHCRSLDKNDMTGVCDDDKQMKSSEKNNAISDKKMHEINQYCNVTLKSPSLLQTSKLVRTNIPSNDNAGVVLSVEDPLRSPSVQSNESISESESPLLIKNTKKKHAKLHENLPNIGTMEGEKGSKIKESKTAKVNLRSSQSYEDLDQGQQKKKAGSRSKINTLTVESGESSHVQKLKNLHQTTLTQAFFSPKKTRKLIDDDKNLQLALKLSLAESSHKEPITIVDDVESEIRENIGKAVSPFKKPGPRKEGMSRKKKHALTSDQHADQGNSKILAQNAENRRHVLQEIKGEGHERNNMGLGNDVNVQRCCRENLNGSLDPEAELSELCKGPETFPSLDTDFCSEDLAHNSQSLPRTSTLAVDTQEIPCSSTSVKFPARRKVHKKIEDVENIVPDPALIQHMDDSFDRPHKKKTTADEVAHVAVVRKRDERQKLQGHDCKQCTEYYKAAGLSDMEAKHHMNKCSRHRAKFVPPDTPPHFWSVDFIDTQDLPETERTEAVPSHRRRRRLNKCFRSKNENSTIQAGESQESQDLDFG</sequence>
<dbReference type="InterPro" id="IPR013882">
    <property type="entry name" value="Ctp1_C"/>
</dbReference>
<evidence type="ECO:0000256" key="1">
    <source>
        <dbReference type="ARBA" id="ARBA00004123"/>
    </source>
</evidence>
<feature type="compositionally biased region" description="Polar residues" evidence="5">
    <location>
        <begin position="486"/>
        <end position="508"/>
    </location>
</feature>
<dbReference type="GO" id="GO:0003684">
    <property type="term" value="F:damaged DNA binding"/>
    <property type="evidence" value="ECO:0007669"/>
    <property type="project" value="TreeGrafter"/>
</dbReference>
<feature type="compositionally biased region" description="Basic and acidic residues" evidence="5">
    <location>
        <begin position="796"/>
        <end position="808"/>
    </location>
</feature>
<keyword evidence="8" id="KW-1185">Reference proteome</keyword>
<keyword evidence="2" id="KW-0227">DNA damage</keyword>
<reference evidence="7" key="2">
    <citation type="submission" date="2020-11" db="EMBL/GenBank/DDBJ databases">
        <authorList>
            <person name="McCartney M.A."/>
            <person name="Auch B."/>
            <person name="Kono T."/>
            <person name="Mallez S."/>
            <person name="Becker A."/>
            <person name="Gohl D.M."/>
            <person name="Silverstein K.A.T."/>
            <person name="Koren S."/>
            <person name="Bechman K.B."/>
            <person name="Herman A."/>
            <person name="Abrahante J.E."/>
            <person name="Garbe J."/>
        </authorList>
    </citation>
    <scope>NUCLEOTIDE SEQUENCE</scope>
    <source>
        <strain evidence="7">Duluth1</strain>
        <tissue evidence="7">Whole animal</tissue>
    </source>
</reference>
<feature type="coiled-coil region" evidence="4">
    <location>
        <begin position="12"/>
        <end position="39"/>
    </location>
</feature>
<dbReference type="AlphaFoldDB" id="A0A9D3YZV8"/>
<evidence type="ECO:0000313" key="7">
    <source>
        <dbReference type="EMBL" id="KAH3709342.1"/>
    </source>
</evidence>
<dbReference type="EMBL" id="JAIWYP010000014">
    <property type="protein sequence ID" value="KAH3709342.1"/>
    <property type="molecule type" value="Genomic_DNA"/>
</dbReference>
<feature type="region of interest" description="Disordered" evidence="5">
    <location>
        <begin position="112"/>
        <end position="144"/>
    </location>
</feature>
<dbReference type="Pfam" id="PF08573">
    <property type="entry name" value="SAE2"/>
    <property type="match status" value="1"/>
</dbReference>
<evidence type="ECO:0000259" key="6">
    <source>
        <dbReference type="Pfam" id="PF08573"/>
    </source>
</evidence>
<reference evidence="7" key="1">
    <citation type="journal article" date="2019" name="bioRxiv">
        <title>The Genome of the Zebra Mussel, Dreissena polymorpha: A Resource for Invasive Species Research.</title>
        <authorList>
            <person name="McCartney M.A."/>
            <person name="Auch B."/>
            <person name="Kono T."/>
            <person name="Mallez S."/>
            <person name="Zhang Y."/>
            <person name="Obille A."/>
            <person name="Becker A."/>
            <person name="Abrahante J.E."/>
            <person name="Garbe J."/>
            <person name="Badalamenti J.P."/>
            <person name="Herman A."/>
            <person name="Mangelson H."/>
            <person name="Liachko I."/>
            <person name="Sullivan S."/>
            <person name="Sone E.D."/>
            <person name="Koren S."/>
            <person name="Silverstein K.A.T."/>
            <person name="Beckman K.B."/>
            <person name="Gohl D.M."/>
        </authorList>
    </citation>
    <scope>NUCLEOTIDE SEQUENCE</scope>
    <source>
        <strain evidence="7">Duluth1</strain>
        <tissue evidence="7">Whole animal</tissue>
    </source>
</reference>
<dbReference type="PANTHER" id="PTHR15107:SF0">
    <property type="entry name" value="DNA ENDONUCLEASE ACTIVATOR CTP1 C-TERMINAL DOMAIN-CONTAINING PROTEIN"/>
    <property type="match status" value="1"/>
</dbReference>
<accession>A0A9D3YZV8</accession>
<feature type="compositionally biased region" description="Polar residues" evidence="5">
    <location>
        <begin position="427"/>
        <end position="437"/>
    </location>
</feature>
<feature type="compositionally biased region" description="Polar residues" evidence="5">
    <location>
        <begin position="116"/>
        <end position="144"/>
    </location>
</feature>
<comment type="caution">
    <text evidence="7">The sequence shown here is derived from an EMBL/GenBank/DDBJ whole genome shotgun (WGS) entry which is preliminary data.</text>
</comment>
<protein>
    <recommendedName>
        <fullName evidence="6">DNA endonuclease activator Ctp1 C-terminal domain-containing protein</fullName>
    </recommendedName>
</protein>
<evidence type="ECO:0000256" key="3">
    <source>
        <dbReference type="ARBA" id="ARBA00023242"/>
    </source>
</evidence>
<dbReference type="PANTHER" id="PTHR15107">
    <property type="entry name" value="RETINOBLASTOMA BINDING PROTEIN 8"/>
    <property type="match status" value="1"/>
</dbReference>
<feature type="compositionally biased region" description="Acidic residues" evidence="5">
    <location>
        <begin position="389"/>
        <end position="401"/>
    </location>
</feature>
<feature type="region of interest" description="Disordered" evidence="5">
    <location>
        <begin position="156"/>
        <end position="217"/>
    </location>
</feature>
<keyword evidence="3" id="KW-0539">Nucleus</keyword>
<feature type="compositionally biased region" description="Polar residues" evidence="5">
    <location>
        <begin position="1193"/>
        <end position="1203"/>
    </location>
</feature>
<evidence type="ECO:0000256" key="4">
    <source>
        <dbReference type="SAM" id="Coils"/>
    </source>
</evidence>
<dbReference type="GO" id="GO:0010792">
    <property type="term" value="P:DNA double-strand break processing involved in repair via single-strand annealing"/>
    <property type="evidence" value="ECO:0007669"/>
    <property type="project" value="TreeGrafter"/>
</dbReference>